<dbReference type="InterPro" id="IPR005467">
    <property type="entry name" value="His_kinase_dom"/>
</dbReference>
<evidence type="ECO:0000256" key="8">
    <source>
        <dbReference type="ARBA" id="ARBA00022989"/>
    </source>
</evidence>
<dbReference type="PRINTS" id="PR00344">
    <property type="entry name" value="BCTRLSENSOR"/>
</dbReference>
<evidence type="ECO:0000256" key="4">
    <source>
        <dbReference type="ARBA" id="ARBA00022553"/>
    </source>
</evidence>
<organism evidence="14 15">
    <name type="scientific">Cyclobacterium amurskyense</name>
    <dbReference type="NCBI Taxonomy" id="320787"/>
    <lineage>
        <taxon>Bacteria</taxon>
        <taxon>Pseudomonadati</taxon>
        <taxon>Bacteroidota</taxon>
        <taxon>Cytophagia</taxon>
        <taxon>Cytophagales</taxon>
        <taxon>Cyclobacteriaceae</taxon>
        <taxon>Cyclobacterium</taxon>
    </lineage>
</organism>
<dbReference type="InterPro" id="IPR036097">
    <property type="entry name" value="HisK_dim/P_sf"/>
</dbReference>
<dbReference type="KEGG" id="camu:CA2015_3136"/>
<dbReference type="GO" id="GO:0005886">
    <property type="term" value="C:plasma membrane"/>
    <property type="evidence" value="ECO:0007669"/>
    <property type="project" value="TreeGrafter"/>
</dbReference>
<keyword evidence="5" id="KW-0808">Transferase</keyword>
<keyword evidence="6 11" id="KW-0812">Transmembrane</keyword>
<evidence type="ECO:0000256" key="7">
    <source>
        <dbReference type="ARBA" id="ARBA00022777"/>
    </source>
</evidence>
<dbReference type="AlphaFoldDB" id="A0A0H4PE63"/>
<dbReference type="Pfam" id="PF00672">
    <property type="entry name" value="HAMP"/>
    <property type="match status" value="1"/>
</dbReference>
<dbReference type="InterPro" id="IPR050428">
    <property type="entry name" value="TCS_sensor_his_kinase"/>
</dbReference>
<dbReference type="SUPFAM" id="SSF55874">
    <property type="entry name" value="ATPase domain of HSP90 chaperone/DNA topoisomerase II/histidine kinase"/>
    <property type="match status" value="1"/>
</dbReference>
<dbReference type="InterPro" id="IPR003594">
    <property type="entry name" value="HATPase_dom"/>
</dbReference>
<dbReference type="Proteomes" id="UP000036520">
    <property type="component" value="Chromosome"/>
</dbReference>
<evidence type="ECO:0000256" key="9">
    <source>
        <dbReference type="ARBA" id="ARBA00023012"/>
    </source>
</evidence>
<keyword evidence="9" id="KW-0902">Two-component regulatory system</keyword>
<evidence type="ECO:0000256" key="6">
    <source>
        <dbReference type="ARBA" id="ARBA00022692"/>
    </source>
</evidence>
<evidence type="ECO:0000256" key="2">
    <source>
        <dbReference type="ARBA" id="ARBA00004370"/>
    </source>
</evidence>
<dbReference type="InterPro" id="IPR004358">
    <property type="entry name" value="Sig_transdc_His_kin-like_C"/>
</dbReference>
<keyword evidence="7 14" id="KW-0418">Kinase</keyword>
<feature type="domain" description="Histidine kinase" evidence="12">
    <location>
        <begin position="246"/>
        <end position="460"/>
    </location>
</feature>
<reference evidence="14 15" key="1">
    <citation type="submission" date="2015-07" db="EMBL/GenBank/DDBJ databases">
        <authorList>
            <person name="Kim K.M."/>
        </authorList>
    </citation>
    <scope>NUCLEOTIDE SEQUENCE [LARGE SCALE GENOMIC DNA]</scope>
    <source>
        <strain evidence="14 15">KCTC 12363</strain>
    </source>
</reference>
<sequence length="463" mass="52548">MNRTYKNRISFKLTMASALMILISFILIYMVVKSTVLNNVDNNLENETNKHGDQIKIENGQIKFAHKGEWEEEEHNEINFNPIFIEIVDKEGKSMDKSPNLGTNNLNFKPGTTSESQGFNLTLNGQEIRQMQVELFTNNEFSGYLLLATSFEDSKLLLSNLSTILFILYPVVLLFLFLTLRRLASRSIQPIIDITQKAEIITKDNLNERLPSSKYKDEINSLSVSINHLLERLEKGVLREKQFTSDASHELRTPLAILKGNFEVLIRKPRPQEEYVEKIKDGIVIIDKLNAILDQLLTLARLQKSPSDGDEVDLNFLIKDLLASAREQNPTRGIQLEVRSNKNLYIKANEKSLAIIIENLIQNALKYSSEDQDIKLILEKGMEGVFLHIKDLGIGISEEELTKIHQPFFRGESHELGRINGAGLGLSIVKKLCDFYKIGLLTQSKKGEGSTFSLLFPPSLQQS</sequence>
<dbReference type="SMART" id="SM00387">
    <property type="entry name" value="HATPase_c"/>
    <property type="match status" value="1"/>
</dbReference>
<dbReference type="InterPro" id="IPR036890">
    <property type="entry name" value="HATPase_C_sf"/>
</dbReference>
<evidence type="ECO:0000313" key="15">
    <source>
        <dbReference type="Proteomes" id="UP000036520"/>
    </source>
</evidence>
<keyword evidence="4" id="KW-0597">Phosphoprotein</keyword>
<dbReference type="SMART" id="SM00304">
    <property type="entry name" value="HAMP"/>
    <property type="match status" value="1"/>
</dbReference>
<dbReference type="STRING" id="320787.CA2015_3136"/>
<dbReference type="Pfam" id="PF00512">
    <property type="entry name" value="HisKA"/>
    <property type="match status" value="1"/>
</dbReference>
<dbReference type="SMART" id="SM00388">
    <property type="entry name" value="HisKA"/>
    <property type="match status" value="1"/>
</dbReference>
<dbReference type="InterPro" id="IPR003661">
    <property type="entry name" value="HisK_dim/P_dom"/>
</dbReference>
<dbReference type="CDD" id="cd00082">
    <property type="entry name" value="HisKA"/>
    <property type="match status" value="1"/>
</dbReference>
<dbReference type="SUPFAM" id="SSF158472">
    <property type="entry name" value="HAMP domain-like"/>
    <property type="match status" value="1"/>
</dbReference>
<gene>
    <name evidence="14" type="ORF">CA2015_3136</name>
</gene>
<evidence type="ECO:0000256" key="10">
    <source>
        <dbReference type="ARBA" id="ARBA00023136"/>
    </source>
</evidence>
<keyword evidence="8 11" id="KW-1133">Transmembrane helix</keyword>
<evidence type="ECO:0000256" key="5">
    <source>
        <dbReference type="ARBA" id="ARBA00022679"/>
    </source>
</evidence>
<dbReference type="EMBL" id="CP012040">
    <property type="protein sequence ID" value="AKP52534.1"/>
    <property type="molecule type" value="Genomic_DNA"/>
</dbReference>
<feature type="domain" description="HAMP" evidence="13">
    <location>
        <begin position="185"/>
        <end position="238"/>
    </location>
</feature>
<comment type="catalytic activity">
    <reaction evidence="1">
        <text>ATP + protein L-histidine = ADP + protein N-phospho-L-histidine.</text>
        <dbReference type="EC" id="2.7.13.3"/>
    </reaction>
</comment>
<dbReference type="PROSITE" id="PS50109">
    <property type="entry name" value="HIS_KIN"/>
    <property type="match status" value="1"/>
</dbReference>
<evidence type="ECO:0000313" key="14">
    <source>
        <dbReference type="EMBL" id="AKP52534.1"/>
    </source>
</evidence>
<dbReference type="PROSITE" id="PS50885">
    <property type="entry name" value="HAMP"/>
    <property type="match status" value="1"/>
</dbReference>
<comment type="subcellular location">
    <subcellularLocation>
        <location evidence="2">Membrane</location>
    </subcellularLocation>
</comment>
<name>A0A0H4PE63_9BACT</name>
<evidence type="ECO:0000259" key="12">
    <source>
        <dbReference type="PROSITE" id="PS50109"/>
    </source>
</evidence>
<evidence type="ECO:0000259" key="13">
    <source>
        <dbReference type="PROSITE" id="PS50885"/>
    </source>
</evidence>
<accession>A0A0H4PE63</accession>
<dbReference type="InterPro" id="IPR003660">
    <property type="entry name" value="HAMP_dom"/>
</dbReference>
<dbReference type="CDD" id="cd06225">
    <property type="entry name" value="HAMP"/>
    <property type="match status" value="1"/>
</dbReference>
<dbReference type="SUPFAM" id="SSF47384">
    <property type="entry name" value="Homodimeric domain of signal transducing histidine kinase"/>
    <property type="match status" value="1"/>
</dbReference>
<dbReference type="RefSeq" id="WP_240477815.1">
    <property type="nucleotide sequence ID" value="NZ_CAXBGM010000017.1"/>
</dbReference>
<dbReference type="Gene3D" id="1.10.287.130">
    <property type="match status" value="1"/>
</dbReference>
<dbReference type="PANTHER" id="PTHR45436:SF5">
    <property type="entry name" value="SENSOR HISTIDINE KINASE TRCS"/>
    <property type="match status" value="1"/>
</dbReference>
<dbReference type="Pfam" id="PF02518">
    <property type="entry name" value="HATPase_c"/>
    <property type="match status" value="1"/>
</dbReference>
<keyword evidence="15" id="KW-1185">Reference proteome</keyword>
<dbReference type="CDD" id="cd00075">
    <property type="entry name" value="HATPase"/>
    <property type="match status" value="1"/>
</dbReference>
<feature type="transmembrane region" description="Helical" evidence="11">
    <location>
        <begin position="156"/>
        <end position="180"/>
    </location>
</feature>
<evidence type="ECO:0000256" key="11">
    <source>
        <dbReference type="SAM" id="Phobius"/>
    </source>
</evidence>
<dbReference type="GO" id="GO:0000155">
    <property type="term" value="F:phosphorelay sensor kinase activity"/>
    <property type="evidence" value="ECO:0007669"/>
    <property type="project" value="InterPro"/>
</dbReference>
<protein>
    <recommendedName>
        <fullName evidence="3">histidine kinase</fullName>
        <ecNumber evidence="3">2.7.13.3</ecNumber>
    </recommendedName>
</protein>
<dbReference type="EC" id="2.7.13.3" evidence="3"/>
<proteinExistence type="predicted"/>
<dbReference type="Gene3D" id="3.30.565.10">
    <property type="entry name" value="Histidine kinase-like ATPase, C-terminal domain"/>
    <property type="match status" value="1"/>
</dbReference>
<keyword evidence="10 11" id="KW-0472">Membrane</keyword>
<dbReference type="PANTHER" id="PTHR45436">
    <property type="entry name" value="SENSOR HISTIDINE KINASE YKOH"/>
    <property type="match status" value="1"/>
</dbReference>
<evidence type="ECO:0000256" key="3">
    <source>
        <dbReference type="ARBA" id="ARBA00012438"/>
    </source>
</evidence>
<evidence type="ECO:0000256" key="1">
    <source>
        <dbReference type="ARBA" id="ARBA00000085"/>
    </source>
</evidence>
<feature type="transmembrane region" description="Helical" evidence="11">
    <location>
        <begin position="12"/>
        <end position="32"/>
    </location>
</feature>
<dbReference type="Gene3D" id="6.10.340.10">
    <property type="match status" value="1"/>
</dbReference>